<name>A0A553PA07_TIGCA</name>
<evidence type="ECO:0000256" key="6">
    <source>
        <dbReference type="SAM" id="MobiDB-lite"/>
    </source>
</evidence>
<feature type="region of interest" description="Disordered" evidence="6">
    <location>
        <begin position="346"/>
        <end position="368"/>
    </location>
</feature>
<dbReference type="Proteomes" id="UP000318571">
    <property type="component" value="Chromosome 2"/>
</dbReference>
<feature type="compositionally biased region" description="Acidic residues" evidence="6">
    <location>
        <begin position="347"/>
        <end position="368"/>
    </location>
</feature>
<dbReference type="AlphaFoldDB" id="A0A553PA07"/>
<dbReference type="OMA" id="NEDENDW"/>
<feature type="domain" description="C2H2-type" evidence="7">
    <location>
        <begin position="290"/>
        <end position="319"/>
    </location>
</feature>
<reference evidence="8 9" key="1">
    <citation type="journal article" date="2018" name="Nat. Ecol. Evol.">
        <title>Genomic signatures of mitonuclear coevolution across populations of Tigriopus californicus.</title>
        <authorList>
            <person name="Barreto F.S."/>
            <person name="Watson E.T."/>
            <person name="Lima T.G."/>
            <person name="Willett C.S."/>
            <person name="Edmands S."/>
            <person name="Li W."/>
            <person name="Burton R.S."/>
        </authorList>
    </citation>
    <scope>NUCLEOTIDE SEQUENCE [LARGE SCALE GENOMIC DNA]</scope>
    <source>
        <strain evidence="8 9">San Diego</strain>
    </source>
</reference>
<protein>
    <recommendedName>
        <fullName evidence="7">C2H2-type domain-containing protein</fullName>
    </recommendedName>
</protein>
<gene>
    <name evidence="8" type="ORF">TCAL_09209</name>
</gene>
<evidence type="ECO:0000259" key="7">
    <source>
        <dbReference type="PROSITE" id="PS50157"/>
    </source>
</evidence>
<organism evidence="8 9">
    <name type="scientific">Tigriopus californicus</name>
    <name type="common">Marine copepod</name>
    <dbReference type="NCBI Taxonomy" id="6832"/>
    <lineage>
        <taxon>Eukaryota</taxon>
        <taxon>Metazoa</taxon>
        <taxon>Ecdysozoa</taxon>
        <taxon>Arthropoda</taxon>
        <taxon>Crustacea</taxon>
        <taxon>Multicrustacea</taxon>
        <taxon>Hexanauplia</taxon>
        <taxon>Copepoda</taxon>
        <taxon>Harpacticoida</taxon>
        <taxon>Harpacticidae</taxon>
        <taxon>Tigriopus</taxon>
    </lineage>
</organism>
<dbReference type="Gene3D" id="3.30.160.60">
    <property type="entry name" value="Classic Zinc Finger"/>
    <property type="match status" value="1"/>
</dbReference>
<dbReference type="GO" id="GO:0008270">
    <property type="term" value="F:zinc ion binding"/>
    <property type="evidence" value="ECO:0007669"/>
    <property type="project" value="UniProtKB-KW"/>
</dbReference>
<dbReference type="InterPro" id="IPR013087">
    <property type="entry name" value="Znf_C2H2_type"/>
</dbReference>
<dbReference type="PROSITE" id="PS00028">
    <property type="entry name" value="ZINC_FINGER_C2H2_1"/>
    <property type="match status" value="3"/>
</dbReference>
<keyword evidence="3" id="KW-0862">Zinc</keyword>
<evidence type="ECO:0000313" key="8">
    <source>
        <dbReference type="EMBL" id="TRY74521.1"/>
    </source>
</evidence>
<dbReference type="SUPFAM" id="SSF57667">
    <property type="entry name" value="beta-beta-alpha zinc fingers"/>
    <property type="match status" value="2"/>
</dbReference>
<dbReference type="PANTHER" id="PTHR13267:SF3">
    <property type="entry name" value="ZINC FINGER PROTEIN 277"/>
    <property type="match status" value="1"/>
</dbReference>
<accession>A0A553PA07</accession>
<dbReference type="Pfam" id="PF12756">
    <property type="entry name" value="zf-C2H2_2"/>
    <property type="match status" value="2"/>
</dbReference>
<sequence length="542" mass="63390">MFSSDEESSINIAIIATYSRNQNPSPHVWTQCETSTQQNWIGIDHILMGDSQSPTSPGTSAASAASAGASAVDQAEKAWKKRYFSDVNFPEWTKSQTPITTPLVLPEEPNDRRYGSETRTTCLKCPKVFSVPSQNLDLVAHMTMEHFIIVDEPHLISDIPAYLDYYRRKLEHTPIGDFAFPHHVKVTSKDKGQNVEGDIFILCDRRPEDRELRIQLQMKRLEQVLEVQEKERSDPTFNRCCLFCRHVFQREPAELFNHLAFDHNFSVGQPHNLVFVDELLDLLEKRMEEMMCVFCEKTFKTREVLKEHMRKKGHKKINPKNSLYDRFYIVNYLEFGKNWEAVSKEPDFDDDPEELPNGFDSDENEDENDWSDWRGDLQGAVCLFCSVNYTDIDNLLTHMTSIHDFDFQHIRNTLKLSFYQQVKLINYIRRQVHLHACLFCGDKFGSKEEMVEHLTVKEHFKIPEDTEMWDQPEYFFPTYENDNFLHFLDDVEMFDKGSAGEAKDVTIYPEDIQVKESILEAPEFRESICPRRSHGKRMNYNK</sequence>
<dbReference type="InterPro" id="IPR040048">
    <property type="entry name" value="ZNF277"/>
</dbReference>
<dbReference type="EMBL" id="VCGU01000005">
    <property type="protein sequence ID" value="TRY74521.1"/>
    <property type="molecule type" value="Genomic_DNA"/>
</dbReference>
<evidence type="ECO:0000313" key="9">
    <source>
        <dbReference type="Proteomes" id="UP000318571"/>
    </source>
</evidence>
<feature type="compositionally biased region" description="Low complexity" evidence="6">
    <location>
        <begin position="53"/>
        <end position="67"/>
    </location>
</feature>
<keyword evidence="1" id="KW-0479">Metal-binding</keyword>
<comment type="similarity">
    <text evidence="4">Belongs to the ZNF277 family.</text>
</comment>
<dbReference type="PROSITE" id="PS50157">
    <property type="entry name" value="ZINC_FINGER_C2H2_2"/>
    <property type="match status" value="1"/>
</dbReference>
<dbReference type="PANTHER" id="PTHR13267">
    <property type="entry name" value="ZINC FINGER PROTEIN 277"/>
    <property type="match status" value="1"/>
</dbReference>
<evidence type="ECO:0000256" key="4">
    <source>
        <dbReference type="ARBA" id="ARBA00034119"/>
    </source>
</evidence>
<evidence type="ECO:0000256" key="2">
    <source>
        <dbReference type="ARBA" id="ARBA00022771"/>
    </source>
</evidence>
<keyword evidence="9" id="KW-1185">Reference proteome</keyword>
<evidence type="ECO:0000256" key="3">
    <source>
        <dbReference type="ARBA" id="ARBA00022833"/>
    </source>
</evidence>
<feature type="region of interest" description="Disordered" evidence="6">
    <location>
        <begin position="48"/>
        <end position="67"/>
    </location>
</feature>
<dbReference type="STRING" id="6832.A0A553PA07"/>
<evidence type="ECO:0000256" key="1">
    <source>
        <dbReference type="ARBA" id="ARBA00022723"/>
    </source>
</evidence>
<keyword evidence="2 5" id="KW-0863">Zinc-finger</keyword>
<comment type="caution">
    <text evidence="8">The sequence shown here is derived from an EMBL/GenBank/DDBJ whole genome shotgun (WGS) entry which is preliminary data.</text>
</comment>
<dbReference type="InterPro" id="IPR041661">
    <property type="entry name" value="ZN622/Rei1/Reh1_Znf-C2H2"/>
</dbReference>
<dbReference type="InterPro" id="IPR036236">
    <property type="entry name" value="Znf_C2H2_sf"/>
</dbReference>
<dbReference type="SMART" id="SM00355">
    <property type="entry name" value="ZnF_C2H2"/>
    <property type="match status" value="5"/>
</dbReference>
<evidence type="ECO:0000256" key="5">
    <source>
        <dbReference type="PROSITE-ProRule" id="PRU00042"/>
    </source>
</evidence>
<proteinExistence type="inferred from homology"/>